<dbReference type="Gene3D" id="3.30.720.10">
    <property type="entry name" value="Signal recognition particle alu RNA binding heterodimer, srp9/1"/>
    <property type="match status" value="1"/>
</dbReference>
<feature type="region of interest" description="Disordered" evidence="8">
    <location>
        <begin position="27"/>
        <end position="65"/>
    </location>
</feature>
<evidence type="ECO:0000256" key="5">
    <source>
        <dbReference type="ARBA" id="ARBA00023135"/>
    </source>
</evidence>
<keyword evidence="5 7" id="KW-0733">Signal recognition particle</keyword>
<evidence type="ECO:0000313" key="9">
    <source>
        <dbReference type="EMBL" id="PWN24659.1"/>
    </source>
</evidence>
<dbReference type="OrthoDB" id="19209at2759"/>
<evidence type="ECO:0000313" key="10">
    <source>
        <dbReference type="Proteomes" id="UP000245884"/>
    </source>
</evidence>
<feature type="region of interest" description="Disordered" evidence="8">
    <location>
        <begin position="104"/>
        <end position="240"/>
    </location>
</feature>
<sequence>MTRVSSEEFLTGLDQLFTQATSSGSVYLSSKRASHPNDARVPDDDGDVDMATTVSSAGPSSSSSYSLIFRATNGKSTSRTKLSVLIPSSSLAAFQEKLQPLLRNHLSSSLRKRDKAKERRVDKDLSLRRKKDEELGGWKGVGKLGSKRGKGHRKRQRAMKRAMKLKGEEGRERKRREATAAAGGGGGEGEATPSQPGQATPTATSASQAAATAAAATPVAGAGGGGGAGAGNKKKKKGKK</sequence>
<comment type="function">
    <text evidence="7">Component of the signal recognition particle (SRP) complex, a ribonucleoprotein complex that mediates the cotranslational targeting of secretory and membrane proteins to the endoplasmic reticulum (ER).</text>
</comment>
<dbReference type="GeneID" id="37031270"/>
<feature type="compositionally biased region" description="Basic and acidic residues" evidence="8">
    <location>
        <begin position="165"/>
        <end position="178"/>
    </location>
</feature>
<dbReference type="RefSeq" id="XP_025359271.1">
    <property type="nucleotide sequence ID" value="XM_025509447.1"/>
</dbReference>
<feature type="compositionally biased region" description="Low complexity" evidence="8">
    <location>
        <begin position="197"/>
        <end position="220"/>
    </location>
</feature>
<evidence type="ECO:0000256" key="8">
    <source>
        <dbReference type="SAM" id="MobiDB-lite"/>
    </source>
</evidence>
<dbReference type="InterPro" id="IPR009018">
    <property type="entry name" value="Signal_recog_particle_SRP9/14"/>
</dbReference>
<dbReference type="GO" id="GO:0006614">
    <property type="term" value="P:SRP-dependent cotranslational protein targeting to membrane"/>
    <property type="evidence" value="ECO:0007669"/>
    <property type="project" value="UniProtKB-UniRule"/>
</dbReference>
<feature type="compositionally biased region" description="Low complexity" evidence="8">
    <location>
        <begin position="55"/>
        <end position="65"/>
    </location>
</feature>
<evidence type="ECO:0000256" key="4">
    <source>
        <dbReference type="ARBA" id="ARBA00022884"/>
    </source>
</evidence>
<evidence type="ECO:0000256" key="6">
    <source>
        <dbReference type="ARBA" id="ARBA00023274"/>
    </source>
</evidence>
<keyword evidence="4 7" id="KW-0694">RNA-binding</keyword>
<keyword evidence="10" id="KW-1185">Reference proteome</keyword>
<reference evidence="9 10" key="1">
    <citation type="journal article" date="2018" name="Mol. Biol. Evol.">
        <title>Broad Genomic Sampling Reveals a Smut Pathogenic Ancestry of the Fungal Clade Ustilaginomycotina.</title>
        <authorList>
            <person name="Kijpornyongpan T."/>
            <person name="Mondo S.J."/>
            <person name="Barry K."/>
            <person name="Sandor L."/>
            <person name="Lee J."/>
            <person name="Lipzen A."/>
            <person name="Pangilinan J."/>
            <person name="LaButti K."/>
            <person name="Hainaut M."/>
            <person name="Henrissat B."/>
            <person name="Grigoriev I.V."/>
            <person name="Spatafora J.W."/>
            <person name="Aime M.C."/>
        </authorList>
    </citation>
    <scope>NUCLEOTIDE SEQUENCE [LARGE SCALE GENOMIC DNA]</scope>
    <source>
        <strain evidence="9 10">MCA 5214</strain>
    </source>
</reference>
<dbReference type="Proteomes" id="UP000245884">
    <property type="component" value="Unassembled WGS sequence"/>
</dbReference>
<dbReference type="STRING" id="1569628.A0A316UHE0"/>
<evidence type="ECO:0000256" key="2">
    <source>
        <dbReference type="ARBA" id="ARBA00010349"/>
    </source>
</evidence>
<proteinExistence type="inferred from homology"/>
<dbReference type="InterPro" id="IPR003210">
    <property type="entry name" value="Signal_recog_particle_SRP14"/>
</dbReference>
<dbReference type="SUPFAM" id="SSF54762">
    <property type="entry name" value="Signal recognition particle alu RNA binding heterodimer, SRP9/14"/>
    <property type="match status" value="1"/>
</dbReference>
<accession>A0A316UHE0</accession>
<comment type="subunit">
    <text evidence="7">Component of a fungal signal recognition particle (SRP) complex that consists of a 7SL RNA molecule (scR1) and at least six protein subunits: SRP72, SRP68, SRP54, SEC65, SRP21 and SRP14.</text>
</comment>
<keyword evidence="6 7" id="KW-0687">Ribonucleoprotein</keyword>
<comment type="subcellular location">
    <subcellularLocation>
        <location evidence="1 7">Cytoplasm</location>
    </subcellularLocation>
</comment>
<feature type="compositionally biased region" description="Basic residues" evidence="8">
    <location>
        <begin position="145"/>
        <end position="164"/>
    </location>
</feature>
<name>A0A316UHE0_9BASI</name>
<feature type="compositionally biased region" description="Gly residues" evidence="8">
    <location>
        <begin position="221"/>
        <end position="230"/>
    </location>
</feature>
<evidence type="ECO:0000256" key="3">
    <source>
        <dbReference type="ARBA" id="ARBA00022490"/>
    </source>
</evidence>
<comment type="similarity">
    <text evidence="2 7">Belongs to the SRP14 family.</text>
</comment>
<dbReference type="PANTHER" id="PTHR12013">
    <property type="entry name" value="SIGNAL RECOGNITION PARTICLE 14 KD PROTEIN"/>
    <property type="match status" value="1"/>
</dbReference>
<protein>
    <recommendedName>
        <fullName evidence="7">Signal recognition particle subunit SRP14</fullName>
    </recommendedName>
    <alternativeName>
        <fullName evidence="7">Signal recognition particle 14 kDa protein</fullName>
    </alternativeName>
</protein>
<organism evidence="9 10">
    <name type="scientific">Jaminaea rosea</name>
    <dbReference type="NCBI Taxonomy" id="1569628"/>
    <lineage>
        <taxon>Eukaryota</taxon>
        <taxon>Fungi</taxon>
        <taxon>Dikarya</taxon>
        <taxon>Basidiomycota</taxon>
        <taxon>Ustilaginomycotina</taxon>
        <taxon>Exobasidiomycetes</taxon>
        <taxon>Microstromatales</taxon>
        <taxon>Microstromatales incertae sedis</taxon>
        <taxon>Jaminaea</taxon>
    </lineage>
</organism>
<dbReference type="AlphaFoldDB" id="A0A316UHE0"/>
<dbReference type="GO" id="GO:0008312">
    <property type="term" value="F:7S RNA binding"/>
    <property type="evidence" value="ECO:0007669"/>
    <property type="project" value="UniProtKB-UniRule"/>
</dbReference>
<keyword evidence="3 7" id="KW-0963">Cytoplasm</keyword>
<dbReference type="EMBL" id="KZ819680">
    <property type="protein sequence ID" value="PWN24659.1"/>
    <property type="molecule type" value="Genomic_DNA"/>
</dbReference>
<dbReference type="GO" id="GO:0030942">
    <property type="term" value="F:endoplasmic reticulum signal peptide binding"/>
    <property type="evidence" value="ECO:0007669"/>
    <property type="project" value="UniProtKB-UniRule"/>
</dbReference>
<gene>
    <name evidence="9" type="ORF">BDZ90DRAFT_282297</name>
</gene>
<evidence type="ECO:0000256" key="1">
    <source>
        <dbReference type="ARBA" id="ARBA00004496"/>
    </source>
</evidence>
<dbReference type="GO" id="GO:0005786">
    <property type="term" value="C:signal recognition particle, endoplasmic reticulum targeting"/>
    <property type="evidence" value="ECO:0007669"/>
    <property type="project" value="UniProtKB-UniRule"/>
</dbReference>
<dbReference type="Pfam" id="PF02290">
    <property type="entry name" value="SRP14"/>
    <property type="match status" value="1"/>
</dbReference>
<feature type="compositionally biased region" description="Basic and acidic residues" evidence="8">
    <location>
        <begin position="115"/>
        <end position="136"/>
    </location>
</feature>
<evidence type="ECO:0000256" key="7">
    <source>
        <dbReference type="RuleBase" id="RU368100"/>
    </source>
</evidence>